<feature type="domain" description="GCM" evidence="2">
    <location>
        <begin position="119"/>
        <end position="280"/>
    </location>
</feature>
<evidence type="ECO:0000313" key="3">
    <source>
        <dbReference type="EMBL" id="KAJ7203108.1"/>
    </source>
</evidence>
<comment type="caution">
    <text evidence="3">The sequence shown here is derived from an EMBL/GenBank/DDBJ whole genome shotgun (WGS) entry which is preliminary data.</text>
</comment>
<evidence type="ECO:0000313" key="4">
    <source>
        <dbReference type="Proteomes" id="UP001219525"/>
    </source>
</evidence>
<feature type="region of interest" description="Disordered" evidence="1">
    <location>
        <begin position="1085"/>
        <end position="1139"/>
    </location>
</feature>
<dbReference type="SUPFAM" id="SSF90073">
    <property type="entry name" value="GCM domain"/>
    <property type="match status" value="1"/>
</dbReference>
<feature type="compositionally biased region" description="Polar residues" evidence="1">
    <location>
        <begin position="1085"/>
        <end position="1103"/>
    </location>
</feature>
<dbReference type="GO" id="GO:0006355">
    <property type="term" value="P:regulation of DNA-templated transcription"/>
    <property type="evidence" value="ECO:0007669"/>
    <property type="project" value="InterPro"/>
</dbReference>
<proteinExistence type="predicted"/>
<dbReference type="PROSITE" id="PS50807">
    <property type="entry name" value="GCM"/>
    <property type="match status" value="1"/>
</dbReference>
<feature type="region of interest" description="Disordered" evidence="1">
    <location>
        <begin position="626"/>
        <end position="649"/>
    </location>
</feature>
<protein>
    <recommendedName>
        <fullName evidence="2">GCM domain-containing protein</fullName>
    </recommendedName>
</protein>
<dbReference type="InterPro" id="IPR036115">
    <property type="entry name" value="GCM_dom_sf"/>
</dbReference>
<dbReference type="Pfam" id="PF03615">
    <property type="entry name" value="GCM"/>
    <property type="match status" value="1"/>
</dbReference>
<dbReference type="GO" id="GO:0003677">
    <property type="term" value="F:DNA binding"/>
    <property type="evidence" value="ECO:0007669"/>
    <property type="project" value="InterPro"/>
</dbReference>
<keyword evidence="4" id="KW-1185">Reference proteome</keyword>
<dbReference type="EMBL" id="JARJCW010000052">
    <property type="protein sequence ID" value="KAJ7203108.1"/>
    <property type="molecule type" value="Genomic_DNA"/>
</dbReference>
<organism evidence="3 4">
    <name type="scientific">Mycena pura</name>
    <dbReference type="NCBI Taxonomy" id="153505"/>
    <lineage>
        <taxon>Eukaryota</taxon>
        <taxon>Fungi</taxon>
        <taxon>Dikarya</taxon>
        <taxon>Basidiomycota</taxon>
        <taxon>Agaricomycotina</taxon>
        <taxon>Agaricomycetes</taxon>
        <taxon>Agaricomycetidae</taxon>
        <taxon>Agaricales</taxon>
        <taxon>Marasmiineae</taxon>
        <taxon>Mycenaceae</taxon>
        <taxon>Mycena</taxon>
    </lineage>
</organism>
<name>A0AAD6Y781_9AGAR</name>
<feature type="compositionally biased region" description="Basic and acidic residues" evidence="1">
    <location>
        <begin position="639"/>
        <end position="649"/>
    </location>
</feature>
<feature type="region of interest" description="Disordered" evidence="1">
    <location>
        <begin position="666"/>
        <end position="697"/>
    </location>
</feature>
<gene>
    <name evidence="3" type="ORF">GGX14DRAFT_570367</name>
</gene>
<evidence type="ECO:0000259" key="2">
    <source>
        <dbReference type="PROSITE" id="PS50807"/>
    </source>
</evidence>
<dbReference type="Proteomes" id="UP001219525">
    <property type="component" value="Unassembled WGS sequence"/>
</dbReference>
<feature type="compositionally biased region" description="Polar residues" evidence="1">
    <location>
        <begin position="1113"/>
        <end position="1139"/>
    </location>
</feature>
<dbReference type="InterPro" id="IPR003902">
    <property type="entry name" value="Tscrpt_reg_GCM"/>
</dbReference>
<reference evidence="3" key="1">
    <citation type="submission" date="2023-03" db="EMBL/GenBank/DDBJ databases">
        <title>Massive genome expansion in bonnet fungi (Mycena s.s.) driven by repeated elements and novel gene families across ecological guilds.</title>
        <authorList>
            <consortium name="Lawrence Berkeley National Laboratory"/>
            <person name="Harder C.B."/>
            <person name="Miyauchi S."/>
            <person name="Viragh M."/>
            <person name="Kuo A."/>
            <person name="Thoen E."/>
            <person name="Andreopoulos B."/>
            <person name="Lu D."/>
            <person name="Skrede I."/>
            <person name="Drula E."/>
            <person name="Henrissat B."/>
            <person name="Morin E."/>
            <person name="Kohler A."/>
            <person name="Barry K."/>
            <person name="LaButti K."/>
            <person name="Morin E."/>
            <person name="Salamov A."/>
            <person name="Lipzen A."/>
            <person name="Mereny Z."/>
            <person name="Hegedus B."/>
            <person name="Baldrian P."/>
            <person name="Stursova M."/>
            <person name="Weitz H."/>
            <person name="Taylor A."/>
            <person name="Grigoriev I.V."/>
            <person name="Nagy L.G."/>
            <person name="Martin F."/>
            <person name="Kauserud H."/>
        </authorList>
    </citation>
    <scope>NUCLEOTIDE SEQUENCE</scope>
    <source>
        <strain evidence="3">9144</strain>
    </source>
</reference>
<dbReference type="AlphaFoldDB" id="A0AAD6Y781"/>
<evidence type="ECO:0000256" key="1">
    <source>
        <dbReference type="SAM" id="MobiDB-lite"/>
    </source>
</evidence>
<accession>A0AAD6Y781</accession>
<feature type="region of interest" description="Disordered" evidence="1">
    <location>
        <begin position="1"/>
        <end position="22"/>
    </location>
</feature>
<sequence>MSKASPVYGSSPATAQSNRPPYPLVYGSTPAIAQSNTTPFQNVSPMGTYDNSTWAWPSNGGPIPLLQIPAPMPHYFHPYPYFQPPPHIPQSAFSPQALGNLAGASSWAAQPPAAPQFLASTARPTSVPIAPLIPDAPSYRWPDGNIKLECTTGQEPMGWDDEGWKWRSTGSRKNGLPADASRVDKRVCLGVFRCSCVSSDGLASRFHRPKSAKGARNKQHEDICHICRGNLVHIPCSATLIYYEYVNDDGVSQAVRQHTGRHSHPRPPVIKLSQSELEALDEQVRQNPQASAQQLRAGAGASQISIGEIAPLLLNSRKARNEVEKSKVRQQIIAPPSTRNSGFQLLQSFSSLKESFETPWIVKADLLDRQFICMQTPFMRDVLLRDSVESWHTENLQPESGRHGIITDGTHDFFKEGILLTSLVFSQVVLRWVVILYTWIGRQDEDHHTPHFSQLVNILDFSNAQRNGFIEAFVSYMCSRIPAWNTLSARSQALERASLKERAMALLVGCGIHWKRSTHKIKQVIGSKFLYRFEALISILESSTPTSEDFLQAVGAIFVEFPEKMPASLRAKLPGSTNGGESAHNMLYQAAGRGHDIWEGVKSLYRVQRETEMLYQAVTAGHVEARFQGSKPQSSSRLRSYENDGRAPDTRSRLAAVQLLEAQLATQKSQMTEDERFISANSQAPKKSTKPPSGALRLPGSNLLQSYSWDANSCFIDAPLEAYFRAFGCMSEAIRAEFLRRTRAEAPLTGLRDIIEHFWLRGLLSGAVPSKDYPETKAVHARLVTALDAGQRNVKRLLNTRWDSATFVPGMPGCARTWLNQMITRETTPRIQRYFGTQDTLHYICPSNHSMDKLLPEIHLEIGINGADLSLVQETDADQPSLEEYLNRRIPRERFGSSRSSSFAPLHMVHKIASCSHANCDSEAELTSISTEWPLLLRITPVWDQRGVSDQDSSLKDLYCPLVLNLGPDVEYELISRVFYIGPTHDGAIGHYITETRVRDGAYLHNDQVRNGSLASIGPLFVLEKFNKRVSFVVYLRRSLLSARTRTIAEIQQDFAKIVPRVQESIPVNSDTESEVNEMILDALGTSTQNSRGRHSFSSSPTREPSLDDFYTPEQSPQLEESTTHNCNTLLRSPTDTDSMTPCPEISVIELEPSQIGKVILPSYADVRLLSDENLEANVRLLSANNPQLSKAFSLAMAPLAKLLASNQQLQSVFDRAGPSSRRCKVGA</sequence>